<sequence>MIFLYFLKIFVAKCNRSDILFDPNIESNLFNLEKCPEFVDEGEFCEIEIEKTFGGIYPLIDVFDGVYRKRCKNGVLANHRSLFTSSFFF</sequence>
<accession>A0ABV2AQ77</accession>
<dbReference type="EMBL" id="JBDODL010001810">
    <property type="protein sequence ID" value="MES1921820.1"/>
    <property type="molecule type" value="Genomic_DNA"/>
</dbReference>
<evidence type="ECO:0000313" key="2">
    <source>
        <dbReference type="Proteomes" id="UP001439008"/>
    </source>
</evidence>
<dbReference type="Proteomes" id="UP001439008">
    <property type="component" value="Unassembled WGS sequence"/>
</dbReference>
<protein>
    <submittedName>
        <fullName evidence="1">Uncharacterized protein</fullName>
    </submittedName>
</protein>
<evidence type="ECO:0000313" key="1">
    <source>
        <dbReference type="EMBL" id="MES1921820.1"/>
    </source>
</evidence>
<comment type="caution">
    <text evidence="1">The sequence shown here is derived from an EMBL/GenBank/DDBJ whole genome shotgun (WGS) entry which is preliminary data.</text>
</comment>
<gene>
    <name evidence="1" type="ORF">MHBO_003354</name>
</gene>
<proteinExistence type="predicted"/>
<name>A0ABV2AQ77_9EUKA</name>
<organism evidence="1 2">
    <name type="scientific">Bonamia ostreae</name>
    <dbReference type="NCBI Taxonomy" id="126728"/>
    <lineage>
        <taxon>Eukaryota</taxon>
        <taxon>Sar</taxon>
        <taxon>Rhizaria</taxon>
        <taxon>Endomyxa</taxon>
        <taxon>Ascetosporea</taxon>
        <taxon>Haplosporida</taxon>
        <taxon>Bonamia</taxon>
    </lineage>
</organism>
<keyword evidence="2" id="KW-1185">Reference proteome</keyword>
<reference evidence="1 2" key="1">
    <citation type="journal article" date="2024" name="BMC Biol.">
        <title>Comparative genomics of Ascetosporea gives new insight into the evolutionary basis for animal parasitism in Rhizaria.</title>
        <authorList>
            <person name="Hiltunen Thoren M."/>
            <person name="Onut-Brannstrom I."/>
            <person name="Alfjorden A."/>
            <person name="Peckova H."/>
            <person name="Swords F."/>
            <person name="Hooper C."/>
            <person name="Holzer A.S."/>
            <person name="Bass D."/>
            <person name="Burki F."/>
        </authorList>
    </citation>
    <scope>NUCLEOTIDE SEQUENCE [LARGE SCALE GENOMIC DNA]</scope>
    <source>
        <strain evidence="1">20-A016</strain>
    </source>
</reference>